<dbReference type="CDD" id="cd18126">
    <property type="entry name" value="GAPDH_I_C"/>
    <property type="match status" value="1"/>
</dbReference>
<dbReference type="SMART" id="SM00846">
    <property type="entry name" value="Gp_dh_N"/>
    <property type="match status" value="1"/>
</dbReference>
<keyword evidence="14" id="KW-1185">Reference proteome</keyword>
<dbReference type="RefSeq" id="WP_128694068.1">
    <property type="nucleotide sequence ID" value="NZ_LHQS01000002.1"/>
</dbReference>
<dbReference type="PANTHER" id="PTHR43148">
    <property type="entry name" value="GLYCERALDEHYDE-3-PHOSPHATE DEHYDROGENASE 2"/>
    <property type="match status" value="1"/>
</dbReference>
<evidence type="ECO:0000313" key="13">
    <source>
        <dbReference type="EMBL" id="RXE56299.1"/>
    </source>
</evidence>
<gene>
    <name evidence="13" type="ORF">ABH15_09270</name>
</gene>
<comment type="similarity">
    <text evidence="1 11">Belongs to the glyceraldehyde-3-phosphate dehydrogenase family.</text>
</comment>
<dbReference type="InterPro" id="IPR020829">
    <property type="entry name" value="GlycerAld_3-P_DH_cat"/>
</dbReference>
<dbReference type="SUPFAM" id="SSF51735">
    <property type="entry name" value="NAD(P)-binding Rossmann-fold domains"/>
    <property type="match status" value="1"/>
</dbReference>
<dbReference type="CDD" id="cd05214">
    <property type="entry name" value="GAPDH_I_N"/>
    <property type="match status" value="1"/>
</dbReference>
<dbReference type="InterPro" id="IPR036291">
    <property type="entry name" value="NAD(P)-bd_dom_sf"/>
</dbReference>
<protein>
    <recommendedName>
        <fullName evidence="2">glyceraldehyde-3-phosphate dehydrogenase (NAD(P)(+)) (phosphorylating)</fullName>
        <ecNumber evidence="2">1.2.1.59</ecNumber>
    </recommendedName>
</protein>
<feature type="binding site" evidence="8">
    <location>
        <position position="234"/>
    </location>
    <ligand>
        <name>D-glyceraldehyde 3-phosphate</name>
        <dbReference type="ChEBI" id="CHEBI:59776"/>
    </ligand>
</feature>
<keyword evidence="3" id="KW-0521">NADP</keyword>
<dbReference type="PRINTS" id="PR00078">
    <property type="entry name" value="G3PDHDRGNASE"/>
</dbReference>
<evidence type="ECO:0000256" key="6">
    <source>
        <dbReference type="ARBA" id="ARBA00048853"/>
    </source>
</evidence>
<dbReference type="Gene3D" id="3.30.360.10">
    <property type="entry name" value="Dihydrodipicolinate Reductase, domain 2"/>
    <property type="match status" value="1"/>
</dbReference>
<accession>A0A498H061</accession>
<dbReference type="PIRSF" id="PIRSF000149">
    <property type="entry name" value="GAP_DH"/>
    <property type="match status" value="1"/>
</dbReference>
<dbReference type="AlphaFoldDB" id="A0A498H061"/>
<dbReference type="PROSITE" id="PS00071">
    <property type="entry name" value="GAPDH"/>
    <property type="match status" value="1"/>
</dbReference>
<feature type="binding site" evidence="9">
    <location>
        <begin position="11"/>
        <end position="12"/>
    </location>
    <ligand>
        <name>NAD(+)</name>
        <dbReference type="ChEBI" id="CHEBI:57540"/>
    </ligand>
</feature>
<dbReference type="Gene3D" id="3.40.50.720">
    <property type="entry name" value="NAD(P)-binding Rossmann-like Domain"/>
    <property type="match status" value="1"/>
</dbReference>
<proteinExistence type="inferred from homology"/>
<dbReference type="InterPro" id="IPR006424">
    <property type="entry name" value="Glyceraldehyde-3-P_DH_1"/>
</dbReference>
<dbReference type="Pfam" id="PF00044">
    <property type="entry name" value="Gp_dh_N"/>
    <property type="match status" value="1"/>
</dbReference>
<feature type="active site" description="Nucleophile" evidence="7">
    <location>
        <position position="153"/>
    </location>
</feature>
<feature type="binding site" evidence="9">
    <location>
        <position position="121"/>
    </location>
    <ligand>
        <name>NAD(+)</name>
        <dbReference type="ChEBI" id="CHEBI:57540"/>
    </ligand>
</feature>
<feature type="domain" description="Glyceraldehyde 3-phosphate dehydrogenase NAD(P) binding" evidence="12">
    <location>
        <begin position="2"/>
        <end position="153"/>
    </location>
</feature>
<evidence type="ECO:0000256" key="4">
    <source>
        <dbReference type="ARBA" id="ARBA00023002"/>
    </source>
</evidence>
<evidence type="ECO:0000256" key="10">
    <source>
        <dbReference type="PIRSR" id="PIRSR000149-4"/>
    </source>
</evidence>
<dbReference type="GO" id="GO:0006006">
    <property type="term" value="P:glucose metabolic process"/>
    <property type="evidence" value="ECO:0007669"/>
    <property type="project" value="InterPro"/>
</dbReference>
<dbReference type="GO" id="GO:0050661">
    <property type="term" value="F:NADP binding"/>
    <property type="evidence" value="ECO:0007669"/>
    <property type="project" value="InterPro"/>
</dbReference>
<keyword evidence="9" id="KW-0547">Nucleotide-binding</keyword>
<name>A0A498H061_9EURY</name>
<feature type="binding site" evidence="9">
    <location>
        <position position="316"/>
    </location>
    <ligand>
        <name>NAD(+)</name>
        <dbReference type="ChEBI" id="CHEBI:57540"/>
    </ligand>
</feature>
<comment type="caution">
    <text evidence="13">The sequence shown here is derived from an EMBL/GenBank/DDBJ whole genome shotgun (WGS) entry which is preliminary data.</text>
</comment>
<keyword evidence="9" id="KW-0520">NAD</keyword>
<dbReference type="FunFam" id="3.40.50.720:FF:000001">
    <property type="entry name" value="Glyceraldehyde-3-phosphate dehydrogenase"/>
    <property type="match status" value="1"/>
</dbReference>
<dbReference type="GO" id="GO:0051287">
    <property type="term" value="F:NAD binding"/>
    <property type="evidence" value="ECO:0007669"/>
    <property type="project" value="InterPro"/>
</dbReference>
<organism evidence="13 14">
    <name type="scientific">Methanoculleus taiwanensis</name>
    <dbReference type="NCBI Taxonomy" id="1550565"/>
    <lineage>
        <taxon>Archaea</taxon>
        <taxon>Methanobacteriati</taxon>
        <taxon>Methanobacteriota</taxon>
        <taxon>Stenosarchaea group</taxon>
        <taxon>Methanomicrobia</taxon>
        <taxon>Methanomicrobiales</taxon>
        <taxon>Methanomicrobiaceae</taxon>
        <taxon>Methanoculleus</taxon>
    </lineage>
</organism>
<dbReference type="FunFam" id="3.30.360.10:FF:000002">
    <property type="entry name" value="Glyceraldehyde-3-phosphate dehydrogenase"/>
    <property type="match status" value="1"/>
</dbReference>
<feature type="binding site" evidence="8">
    <location>
        <begin position="152"/>
        <end position="154"/>
    </location>
    <ligand>
        <name>D-glyceraldehyde 3-phosphate</name>
        <dbReference type="ChEBI" id="CHEBI:59776"/>
    </ligand>
</feature>
<feature type="binding site" evidence="9">
    <location>
        <position position="35"/>
    </location>
    <ligand>
        <name>NAD(+)</name>
        <dbReference type="ChEBI" id="CHEBI:57540"/>
    </ligand>
</feature>
<evidence type="ECO:0000256" key="9">
    <source>
        <dbReference type="PIRSR" id="PIRSR000149-3"/>
    </source>
</evidence>
<dbReference type="InterPro" id="IPR020830">
    <property type="entry name" value="GlycerAld_3-P_DH_AS"/>
</dbReference>
<dbReference type="EC" id="1.2.1.59" evidence="2"/>
<comment type="catalytic activity">
    <reaction evidence="6">
        <text>D-glyceraldehyde 3-phosphate + phosphate + NAD(+) = (2R)-3-phospho-glyceroyl phosphate + NADH + H(+)</text>
        <dbReference type="Rhea" id="RHEA:10300"/>
        <dbReference type="ChEBI" id="CHEBI:15378"/>
        <dbReference type="ChEBI" id="CHEBI:43474"/>
        <dbReference type="ChEBI" id="CHEBI:57540"/>
        <dbReference type="ChEBI" id="CHEBI:57604"/>
        <dbReference type="ChEBI" id="CHEBI:57945"/>
        <dbReference type="ChEBI" id="CHEBI:59776"/>
        <dbReference type="EC" id="1.2.1.59"/>
    </reaction>
</comment>
<dbReference type="OrthoDB" id="30535at2157"/>
<evidence type="ECO:0000256" key="8">
    <source>
        <dbReference type="PIRSR" id="PIRSR000149-2"/>
    </source>
</evidence>
<sequence length="337" mass="35892">MKKVAINGFGRIGRMILSNYLIDPPGNIEIVAVNDPKPPEVLAYLVKYDSVHGKAPFPVEAGQDRLRFGSREVAVLGERNPAALPWNDLGVDLVLECTGRFTDRNDAAKHLEAGASRVIISAPSHNPDLTVVLGVNESAYDPAGHTVVSNASCTTNALAPAAKVLNDAFGVDHLMATAIHAYTATQALVDKAAKKVRRGRAAAVSLIPTTTGAAVATTHVLPELAGRMDAIAVRAPIPDGSIIDIVAELQRKVTADEVNAAMKTAAEGHMQGILAYTEEYLVSADIINDPHSGVVDGRSTSVVDGRMARVMVWYDNEFGYARRMVDLASYMASREEG</sequence>
<evidence type="ECO:0000256" key="5">
    <source>
        <dbReference type="ARBA" id="ARBA00048067"/>
    </source>
</evidence>
<dbReference type="Proteomes" id="UP000290932">
    <property type="component" value="Unassembled WGS sequence"/>
</dbReference>
<dbReference type="NCBIfam" id="TIGR01534">
    <property type="entry name" value="GAPDH-I"/>
    <property type="match status" value="1"/>
</dbReference>
<evidence type="ECO:0000256" key="3">
    <source>
        <dbReference type="ARBA" id="ARBA00022857"/>
    </source>
</evidence>
<evidence type="ECO:0000256" key="11">
    <source>
        <dbReference type="RuleBase" id="RU000397"/>
    </source>
</evidence>
<keyword evidence="4" id="KW-0560">Oxidoreductase</keyword>
<evidence type="ECO:0000256" key="7">
    <source>
        <dbReference type="PIRSR" id="PIRSR000149-1"/>
    </source>
</evidence>
<feature type="site" description="Activates thiol group during catalysis" evidence="10">
    <location>
        <position position="180"/>
    </location>
</feature>
<dbReference type="GO" id="GO:0043891">
    <property type="term" value="F:glyceraldehyde-3-phosphate dehydrogenase [NAD(P)+] (phosphorylating) activity"/>
    <property type="evidence" value="ECO:0007669"/>
    <property type="project" value="UniProtKB-EC"/>
</dbReference>
<feature type="binding site" evidence="8">
    <location>
        <position position="183"/>
    </location>
    <ligand>
        <name>D-glyceraldehyde 3-phosphate</name>
        <dbReference type="ChEBI" id="CHEBI:59776"/>
    </ligand>
</feature>
<dbReference type="InterPro" id="IPR020831">
    <property type="entry name" value="GlycerAld/Erythrose_P_DH"/>
</dbReference>
<dbReference type="EMBL" id="LHQS01000002">
    <property type="protein sequence ID" value="RXE56299.1"/>
    <property type="molecule type" value="Genomic_DNA"/>
</dbReference>
<feature type="binding site" evidence="8">
    <location>
        <begin position="211"/>
        <end position="212"/>
    </location>
    <ligand>
        <name>D-glyceraldehyde 3-phosphate</name>
        <dbReference type="ChEBI" id="CHEBI:59776"/>
    </ligand>
</feature>
<reference evidence="13 14" key="1">
    <citation type="journal article" date="2015" name="Int. J. Syst. Evol. Microbiol.">
        <title>Methanoculleus taiwanensis sp. nov., a methanogen isolated from deep marine sediment at the deformation front area near Taiwan.</title>
        <authorList>
            <person name="Weng C.Y."/>
            <person name="Chen S.C."/>
            <person name="Lai M.C."/>
            <person name="Wu S.Y."/>
            <person name="Lin S."/>
            <person name="Yang T.F."/>
            <person name="Chen P.C."/>
        </authorList>
    </citation>
    <scope>NUCLEOTIDE SEQUENCE [LARGE SCALE GENOMIC DNA]</scope>
    <source>
        <strain evidence="13 14">CYW4</strain>
    </source>
</reference>
<dbReference type="Pfam" id="PF02800">
    <property type="entry name" value="Gp_dh_C"/>
    <property type="match status" value="1"/>
</dbReference>
<dbReference type="InterPro" id="IPR020828">
    <property type="entry name" value="GlycerAld_3-P_DH_NAD(P)-bd"/>
</dbReference>
<evidence type="ECO:0000256" key="2">
    <source>
        <dbReference type="ARBA" id="ARBA00013024"/>
    </source>
</evidence>
<evidence type="ECO:0000259" key="12">
    <source>
        <dbReference type="SMART" id="SM00846"/>
    </source>
</evidence>
<dbReference type="SUPFAM" id="SSF55347">
    <property type="entry name" value="Glyceraldehyde-3-phosphate dehydrogenase-like, C-terminal domain"/>
    <property type="match status" value="1"/>
</dbReference>
<comment type="catalytic activity">
    <reaction evidence="5">
        <text>D-glyceraldehyde 3-phosphate + phosphate + NADP(+) = (2R)-3-phospho-glyceroyl phosphate + NADPH + H(+)</text>
        <dbReference type="Rhea" id="RHEA:10296"/>
        <dbReference type="ChEBI" id="CHEBI:15378"/>
        <dbReference type="ChEBI" id="CHEBI:43474"/>
        <dbReference type="ChEBI" id="CHEBI:57604"/>
        <dbReference type="ChEBI" id="CHEBI:57783"/>
        <dbReference type="ChEBI" id="CHEBI:58349"/>
        <dbReference type="ChEBI" id="CHEBI:59776"/>
        <dbReference type="EC" id="1.2.1.59"/>
    </reaction>
</comment>
<evidence type="ECO:0000256" key="1">
    <source>
        <dbReference type="ARBA" id="ARBA00007406"/>
    </source>
</evidence>
<evidence type="ECO:0000313" key="14">
    <source>
        <dbReference type="Proteomes" id="UP000290932"/>
    </source>
</evidence>
<feature type="binding site" evidence="9">
    <location>
        <position position="79"/>
    </location>
    <ligand>
        <name>NAD(+)</name>
        <dbReference type="ChEBI" id="CHEBI:57540"/>
    </ligand>
</feature>